<reference evidence="2" key="1">
    <citation type="submission" date="2014-02" db="EMBL/GenBank/DDBJ databases">
        <title>Expanding our view of genomic diversity in Candidatus Accumulibacter clades.</title>
        <authorList>
            <person name="Skennerton C.T."/>
            <person name="Barr J.J."/>
            <person name="Slater F.R."/>
            <person name="Bond P.L."/>
            <person name="Tyson G.W."/>
        </authorList>
    </citation>
    <scope>NUCLEOTIDE SEQUENCE [LARGE SCALE GENOMIC DNA]</scope>
</reference>
<sequence>MRLRFHALHQGIEGERAVGQFLERLREDGYHVFHDLTGDGFNIDHFLIGPTGIFTLETRTWSKPVK</sequence>
<keyword evidence="3" id="KW-1185">Reference proteome</keyword>
<dbReference type="eggNOG" id="ENOG5032B6M">
    <property type="taxonomic scope" value="Bacteria"/>
</dbReference>
<dbReference type="Proteomes" id="UP000022141">
    <property type="component" value="Unassembled WGS sequence"/>
</dbReference>
<feature type="domain" description="NERD" evidence="1">
    <location>
        <begin position="10"/>
        <end position="66"/>
    </location>
</feature>
<name>A0A011R7G5_ACCRE</name>
<comment type="caution">
    <text evidence="2">The sequence shown here is derived from an EMBL/GenBank/DDBJ whole genome shotgun (WGS) entry which is preliminary data.</text>
</comment>
<dbReference type="PATRIC" id="fig|1454004.3.peg.2966"/>
<evidence type="ECO:0000313" key="3">
    <source>
        <dbReference type="Proteomes" id="UP000022141"/>
    </source>
</evidence>
<accession>A0A011R7G5</accession>
<dbReference type="AlphaFoldDB" id="A0A011R7G5"/>
<gene>
    <name evidence="2" type="ORF">AW11_02874</name>
</gene>
<protein>
    <submittedName>
        <fullName evidence="2">Nuclease-related domain protein</fullName>
    </submittedName>
</protein>
<dbReference type="EMBL" id="JEMY01000038">
    <property type="protein sequence ID" value="EXI87079.1"/>
    <property type="molecule type" value="Genomic_DNA"/>
</dbReference>
<dbReference type="InterPro" id="IPR011528">
    <property type="entry name" value="NERD"/>
</dbReference>
<dbReference type="PROSITE" id="PS50965">
    <property type="entry name" value="NERD"/>
    <property type="match status" value="1"/>
</dbReference>
<dbReference type="Pfam" id="PF08378">
    <property type="entry name" value="NERD"/>
    <property type="match status" value="1"/>
</dbReference>
<organism evidence="2 3">
    <name type="scientific">Accumulibacter regalis</name>
    <dbReference type="NCBI Taxonomy" id="522306"/>
    <lineage>
        <taxon>Bacteria</taxon>
        <taxon>Pseudomonadati</taxon>
        <taxon>Pseudomonadota</taxon>
        <taxon>Betaproteobacteria</taxon>
        <taxon>Candidatus Accumulibacter</taxon>
    </lineage>
</organism>
<evidence type="ECO:0000313" key="2">
    <source>
        <dbReference type="EMBL" id="EXI87079.1"/>
    </source>
</evidence>
<proteinExistence type="predicted"/>
<evidence type="ECO:0000259" key="1">
    <source>
        <dbReference type="PROSITE" id="PS50965"/>
    </source>
</evidence>